<organism evidence="2 3">
    <name type="scientific">Armillaria luteobubalina</name>
    <dbReference type="NCBI Taxonomy" id="153913"/>
    <lineage>
        <taxon>Eukaryota</taxon>
        <taxon>Fungi</taxon>
        <taxon>Dikarya</taxon>
        <taxon>Basidiomycota</taxon>
        <taxon>Agaricomycotina</taxon>
        <taxon>Agaricomycetes</taxon>
        <taxon>Agaricomycetidae</taxon>
        <taxon>Agaricales</taxon>
        <taxon>Marasmiineae</taxon>
        <taxon>Physalacriaceae</taxon>
        <taxon>Armillaria</taxon>
    </lineage>
</organism>
<dbReference type="AlphaFoldDB" id="A0AA39QA63"/>
<comment type="caution">
    <text evidence="2">The sequence shown here is derived from an EMBL/GenBank/DDBJ whole genome shotgun (WGS) entry which is preliminary data.</text>
</comment>
<gene>
    <name evidence="2" type="ORF">EDD18DRAFT_1351295</name>
</gene>
<name>A0AA39QA63_9AGAR</name>
<sequence length="181" mass="20868">MTQNLTPSSNQTPSSLCYALYTPPSPPKAPMTVYPPMNEIIPVLRSPLTNLDSLVSFYQQERMWIRRTRAELQDSDDDDEGPSPRPSPTPSPELPSPKSPHSSRWIRRKKDLKIKLASLPRRPTHSLRVLDMYESIMQSRMESCQRINRLIRNANRAHLSRITKRYSHSEYRGTSSGDEYT</sequence>
<evidence type="ECO:0000313" key="3">
    <source>
        <dbReference type="Proteomes" id="UP001175228"/>
    </source>
</evidence>
<proteinExistence type="predicted"/>
<feature type="region of interest" description="Disordered" evidence="1">
    <location>
        <begin position="71"/>
        <end position="105"/>
    </location>
</feature>
<reference evidence="2" key="1">
    <citation type="submission" date="2023-06" db="EMBL/GenBank/DDBJ databases">
        <authorList>
            <consortium name="Lawrence Berkeley National Laboratory"/>
            <person name="Ahrendt S."/>
            <person name="Sahu N."/>
            <person name="Indic B."/>
            <person name="Wong-Bajracharya J."/>
            <person name="Merenyi Z."/>
            <person name="Ke H.-M."/>
            <person name="Monk M."/>
            <person name="Kocsube S."/>
            <person name="Drula E."/>
            <person name="Lipzen A."/>
            <person name="Balint B."/>
            <person name="Henrissat B."/>
            <person name="Andreopoulos B."/>
            <person name="Martin F.M."/>
            <person name="Harder C.B."/>
            <person name="Rigling D."/>
            <person name="Ford K.L."/>
            <person name="Foster G.D."/>
            <person name="Pangilinan J."/>
            <person name="Papanicolaou A."/>
            <person name="Barry K."/>
            <person name="LaButti K."/>
            <person name="Viragh M."/>
            <person name="Koriabine M."/>
            <person name="Yan M."/>
            <person name="Riley R."/>
            <person name="Champramary S."/>
            <person name="Plett K.L."/>
            <person name="Tsai I.J."/>
            <person name="Slot J."/>
            <person name="Sipos G."/>
            <person name="Plett J."/>
            <person name="Nagy L.G."/>
            <person name="Grigoriev I.V."/>
        </authorList>
    </citation>
    <scope>NUCLEOTIDE SEQUENCE</scope>
    <source>
        <strain evidence="2">HWK02</strain>
    </source>
</reference>
<protein>
    <submittedName>
        <fullName evidence="2">Uncharacterized protein</fullName>
    </submittedName>
</protein>
<dbReference type="Proteomes" id="UP001175228">
    <property type="component" value="Unassembled WGS sequence"/>
</dbReference>
<feature type="compositionally biased region" description="Polar residues" evidence="1">
    <location>
        <begin position="1"/>
        <end position="15"/>
    </location>
</feature>
<dbReference type="EMBL" id="JAUEPU010000011">
    <property type="protein sequence ID" value="KAK0498594.1"/>
    <property type="molecule type" value="Genomic_DNA"/>
</dbReference>
<accession>A0AA39QA63</accession>
<feature type="region of interest" description="Disordered" evidence="1">
    <location>
        <begin position="1"/>
        <end position="29"/>
    </location>
</feature>
<evidence type="ECO:0000313" key="2">
    <source>
        <dbReference type="EMBL" id="KAK0498594.1"/>
    </source>
</evidence>
<evidence type="ECO:0000256" key="1">
    <source>
        <dbReference type="SAM" id="MobiDB-lite"/>
    </source>
</evidence>
<keyword evidence="3" id="KW-1185">Reference proteome</keyword>
<feature type="compositionally biased region" description="Pro residues" evidence="1">
    <location>
        <begin position="83"/>
        <end position="98"/>
    </location>
</feature>